<gene>
    <name evidence="1" type="ORF">KP509_36G030000</name>
</gene>
<organism evidence="1 2">
    <name type="scientific">Ceratopteris richardii</name>
    <name type="common">Triangle waterfern</name>
    <dbReference type="NCBI Taxonomy" id="49495"/>
    <lineage>
        <taxon>Eukaryota</taxon>
        <taxon>Viridiplantae</taxon>
        <taxon>Streptophyta</taxon>
        <taxon>Embryophyta</taxon>
        <taxon>Tracheophyta</taxon>
        <taxon>Polypodiopsida</taxon>
        <taxon>Polypodiidae</taxon>
        <taxon>Polypodiales</taxon>
        <taxon>Pteridineae</taxon>
        <taxon>Pteridaceae</taxon>
        <taxon>Parkerioideae</taxon>
        <taxon>Ceratopteris</taxon>
    </lineage>
</organism>
<proteinExistence type="predicted"/>
<sequence>MQAQSSLLHLATRVFEQLQLAPDTSVLQTITVAFPDKKFDVLCLSCHTYAESSEESETILMFTWSTCDHPLSVDVQFIAVQRIVKCQVWISRAISLQVAGTS</sequence>
<evidence type="ECO:0000313" key="2">
    <source>
        <dbReference type="Proteomes" id="UP000825935"/>
    </source>
</evidence>
<protein>
    <submittedName>
        <fullName evidence="1">Uncharacterized protein</fullName>
    </submittedName>
</protein>
<evidence type="ECO:0000313" key="1">
    <source>
        <dbReference type="EMBL" id="KAH7281105.1"/>
    </source>
</evidence>
<name>A0A8T2QBW0_CERRI</name>
<dbReference type="EMBL" id="CM035441">
    <property type="protein sequence ID" value="KAH7281105.1"/>
    <property type="molecule type" value="Genomic_DNA"/>
</dbReference>
<dbReference type="AlphaFoldDB" id="A0A8T2QBW0"/>
<comment type="caution">
    <text evidence="1">The sequence shown here is derived from an EMBL/GenBank/DDBJ whole genome shotgun (WGS) entry which is preliminary data.</text>
</comment>
<accession>A0A8T2QBW0</accession>
<keyword evidence="2" id="KW-1185">Reference proteome</keyword>
<reference evidence="1" key="1">
    <citation type="submission" date="2021-08" db="EMBL/GenBank/DDBJ databases">
        <title>WGS assembly of Ceratopteris richardii.</title>
        <authorList>
            <person name="Marchant D.B."/>
            <person name="Chen G."/>
            <person name="Jenkins J."/>
            <person name="Shu S."/>
            <person name="Leebens-Mack J."/>
            <person name="Grimwood J."/>
            <person name="Schmutz J."/>
            <person name="Soltis P."/>
            <person name="Soltis D."/>
            <person name="Chen Z.-H."/>
        </authorList>
    </citation>
    <scope>NUCLEOTIDE SEQUENCE</scope>
    <source>
        <strain evidence="1">Whitten #5841</strain>
        <tissue evidence="1">Leaf</tissue>
    </source>
</reference>
<dbReference type="Proteomes" id="UP000825935">
    <property type="component" value="Chromosome 36"/>
</dbReference>